<reference evidence="2 3" key="1">
    <citation type="submission" date="2014-10" db="EMBL/GenBank/DDBJ databases">
        <title>Draft genome of the hookworm Ancylostoma caninum.</title>
        <authorList>
            <person name="Mitreva M."/>
        </authorList>
    </citation>
    <scope>NUCLEOTIDE SEQUENCE [LARGE SCALE GENOMIC DNA]</scope>
    <source>
        <strain evidence="2 3">Baltimore</strain>
    </source>
</reference>
<feature type="signal peptide" evidence="1">
    <location>
        <begin position="1"/>
        <end position="20"/>
    </location>
</feature>
<evidence type="ECO:0000256" key="1">
    <source>
        <dbReference type="SAM" id="SignalP"/>
    </source>
</evidence>
<dbReference type="EMBL" id="JOJR01000009">
    <property type="protein sequence ID" value="RCN51991.1"/>
    <property type="molecule type" value="Genomic_DNA"/>
</dbReference>
<proteinExistence type="predicted"/>
<sequence length="95" mass="10521">MDLRSVIVLFLCSLLAVVIGQVRRLFFDKCSNGTVLLRITDDSDTAPYSGRVIPPSYGLGWRGYVMPMYGGEKVRNVLQSQLGLQLSLACETTCF</sequence>
<evidence type="ECO:0000313" key="3">
    <source>
        <dbReference type="Proteomes" id="UP000252519"/>
    </source>
</evidence>
<feature type="chain" id="PRO_5016810213" description="Transthyretin-like family protein" evidence="1">
    <location>
        <begin position="21"/>
        <end position="95"/>
    </location>
</feature>
<protein>
    <recommendedName>
        <fullName evidence="4">Transthyretin-like family protein</fullName>
    </recommendedName>
</protein>
<comment type="caution">
    <text evidence="2">The sequence shown here is derived from an EMBL/GenBank/DDBJ whole genome shotgun (WGS) entry which is preliminary data.</text>
</comment>
<name>A0A368H5W3_ANCCA</name>
<organism evidence="2 3">
    <name type="scientific">Ancylostoma caninum</name>
    <name type="common">Dog hookworm</name>
    <dbReference type="NCBI Taxonomy" id="29170"/>
    <lineage>
        <taxon>Eukaryota</taxon>
        <taxon>Metazoa</taxon>
        <taxon>Ecdysozoa</taxon>
        <taxon>Nematoda</taxon>
        <taxon>Chromadorea</taxon>
        <taxon>Rhabditida</taxon>
        <taxon>Rhabditina</taxon>
        <taxon>Rhabditomorpha</taxon>
        <taxon>Strongyloidea</taxon>
        <taxon>Ancylostomatidae</taxon>
        <taxon>Ancylostomatinae</taxon>
        <taxon>Ancylostoma</taxon>
    </lineage>
</organism>
<evidence type="ECO:0000313" key="2">
    <source>
        <dbReference type="EMBL" id="RCN51991.1"/>
    </source>
</evidence>
<gene>
    <name evidence="2" type="ORF">ANCCAN_01778</name>
</gene>
<dbReference type="Proteomes" id="UP000252519">
    <property type="component" value="Unassembled WGS sequence"/>
</dbReference>
<keyword evidence="1" id="KW-0732">Signal</keyword>
<accession>A0A368H5W3</accession>
<evidence type="ECO:0008006" key="4">
    <source>
        <dbReference type="Google" id="ProtNLM"/>
    </source>
</evidence>
<dbReference type="AlphaFoldDB" id="A0A368H5W3"/>
<dbReference type="OrthoDB" id="5843833at2759"/>
<keyword evidence="3" id="KW-1185">Reference proteome</keyword>